<proteinExistence type="predicted"/>
<keyword evidence="2" id="KW-1185">Reference proteome</keyword>
<organism evidence="1 2">
    <name type="scientific">Hibiscus sabdariffa</name>
    <name type="common">roselle</name>
    <dbReference type="NCBI Taxonomy" id="183260"/>
    <lineage>
        <taxon>Eukaryota</taxon>
        <taxon>Viridiplantae</taxon>
        <taxon>Streptophyta</taxon>
        <taxon>Embryophyta</taxon>
        <taxon>Tracheophyta</taxon>
        <taxon>Spermatophyta</taxon>
        <taxon>Magnoliopsida</taxon>
        <taxon>eudicotyledons</taxon>
        <taxon>Gunneridae</taxon>
        <taxon>Pentapetalae</taxon>
        <taxon>rosids</taxon>
        <taxon>malvids</taxon>
        <taxon>Malvales</taxon>
        <taxon>Malvaceae</taxon>
        <taxon>Malvoideae</taxon>
        <taxon>Hibiscus</taxon>
    </lineage>
</organism>
<name>A0ABR1ZTG3_9ROSI</name>
<evidence type="ECO:0000313" key="2">
    <source>
        <dbReference type="Proteomes" id="UP001472677"/>
    </source>
</evidence>
<reference evidence="1 2" key="1">
    <citation type="journal article" date="2024" name="G3 (Bethesda)">
        <title>Genome assembly of Hibiscus sabdariffa L. provides insights into metabolisms of medicinal natural products.</title>
        <authorList>
            <person name="Kim T."/>
        </authorList>
    </citation>
    <scope>NUCLEOTIDE SEQUENCE [LARGE SCALE GENOMIC DNA]</scope>
    <source>
        <strain evidence="1">TK-2024</strain>
        <tissue evidence="1">Old leaves</tissue>
    </source>
</reference>
<evidence type="ECO:0000313" key="1">
    <source>
        <dbReference type="EMBL" id="KAK8484018.1"/>
    </source>
</evidence>
<dbReference type="Proteomes" id="UP001472677">
    <property type="component" value="Unassembled WGS sequence"/>
</dbReference>
<comment type="caution">
    <text evidence="1">The sequence shown here is derived from an EMBL/GenBank/DDBJ whole genome shotgun (WGS) entry which is preliminary data.</text>
</comment>
<sequence>MALHRGENHKREEKERAGDWGIYIGKEGMESMLFDNYKWWLMEVTVASRGQHWNWVVTREWKTPIDEEIRITVEDRIKLANAGC</sequence>
<dbReference type="EMBL" id="JBBPBM010001463">
    <property type="protein sequence ID" value="KAK8484018.1"/>
    <property type="molecule type" value="Genomic_DNA"/>
</dbReference>
<protein>
    <submittedName>
        <fullName evidence="1">Uncharacterized protein</fullName>
    </submittedName>
</protein>
<accession>A0ABR1ZTG3</accession>
<gene>
    <name evidence="1" type="ORF">V6N12_057172</name>
</gene>